<dbReference type="GO" id="GO:0050660">
    <property type="term" value="F:flavin adenine dinucleotide binding"/>
    <property type="evidence" value="ECO:0007669"/>
    <property type="project" value="InterPro"/>
</dbReference>
<dbReference type="GO" id="GO:0004368">
    <property type="term" value="F:glycerol-3-phosphate dehydrogenase (quinone) activity"/>
    <property type="evidence" value="ECO:0007669"/>
    <property type="project" value="InterPro"/>
</dbReference>
<accession>A0A1G9XAQ0</accession>
<dbReference type="PROSITE" id="PS00978">
    <property type="entry name" value="FAD_G3PDH_2"/>
    <property type="match status" value="1"/>
</dbReference>
<evidence type="ECO:0000256" key="1">
    <source>
        <dbReference type="ARBA" id="ARBA00001974"/>
    </source>
</evidence>
<dbReference type="GO" id="GO:0046168">
    <property type="term" value="P:glycerol-3-phosphate catabolic process"/>
    <property type="evidence" value="ECO:0007669"/>
    <property type="project" value="TreeGrafter"/>
</dbReference>
<dbReference type="InterPro" id="IPR006076">
    <property type="entry name" value="FAD-dep_OxRdtase"/>
</dbReference>
<dbReference type="PANTHER" id="PTHR11985">
    <property type="entry name" value="GLYCEROL-3-PHOSPHATE DEHYDROGENASE"/>
    <property type="match status" value="1"/>
</dbReference>
<dbReference type="EMBL" id="FNHB01000009">
    <property type="protein sequence ID" value="SDM93621.1"/>
    <property type="molecule type" value="Genomic_DNA"/>
</dbReference>
<dbReference type="InterPro" id="IPR000447">
    <property type="entry name" value="G3P_DH_FAD-dep"/>
</dbReference>
<comment type="cofactor">
    <cofactor evidence="1">
        <name>FAD</name>
        <dbReference type="ChEBI" id="CHEBI:57692"/>
    </cofactor>
</comment>
<feature type="domain" description="FAD dependent oxidoreductase" evidence="6">
    <location>
        <begin position="6"/>
        <end position="353"/>
    </location>
</feature>
<dbReference type="InterPro" id="IPR017752">
    <property type="entry name" value="G3P_DH_GlpA_su"/>
</dbReference>
<keyword evidence="8" id="KW-1185">Reference proteome</keyword>
<dbReference type="GO" id="GO:0019563">
    <property type="term" value="P:glycerol catabolic process"/>
    <property type="evidence" value="ECO:0007669"/>
    <property type="project" value="UniProtKB-UniPathway"/>
</dbReference>
<dbReference type="PRINTS" id="PR01001">
    <property type="entry name" value="FADG3PDH"/>
</dbReference>
<dbReference type="Proteomes" id="UP000214880">
    <property type="component" value="Unassembled WGS sequence"/>
</dbReference>
<evidence type="ECO:0000313" key="8">
    <source>
        <dbReference type="Proteomes" id="UP000214880"/>
    </source>
</evidence>
<dbReference type="Gene3D" id="3.50.50.60">
    <property type="entry name" value="FAD/NAD(P)-binding domain"/>
    <property type="match status" value="3"/>
</dbReference>
<dbReference type="RefSeq" id="WP_173813063.1">
    <property type="nucleotide sequence ID" value="NZ_FNHB01000009.1"/>
</dbReference>
<dbReference type="NCBIfam" id="TIGR03377">
    <property type="entry name" value="glycerol3P_GlpA"/>
    <property type="match status" value="1"/>
</dbReference>
<evidence type="ECO:0000256" key="5">
    <source>
        <dbReference type="ARBA" id="ARBA00023002"/>
    </source>
</evidence>
<evidence type="ECO:0000256" key="3">
    <source>
        <dbReference type="ARBA" id="ARBA00022630"/>
    </source>
</evidence>
<dbReference type="PANTHER" id="PTHR11985:SF35">
    <property type="entry name" value="ANAEROBIC GLYCEROL-3-PHOSPHATE DEHYDROGENASE SUBUNIT A"/>
    <property type="match status" value="1"/>
</dbReference>
<dbReference type="NCBIfam" id="NF008313">
    <property type="entry name" value="PRK11101.1"/>
    <property type="match status" value="1"/>
</dbReference>
<evidence type="ECO:0000256" key="4">
    <source>
        <dbReference type="ARBA" id="ARBA00022827"/>
    </source>
</evidence>
<sequence length="537" mass="58340">MARTQVVVIGGGCTGTGILRDLALRGIPAVLFETRDLSHGATGRCHGLLHSGARYAVRDIDAARECIEENAILKATAACCIEDTGGMFVHLQQDDAEYVKQFVSGCNQAGIGIAELSPREVQEREPNVTTKITRAYSVPDAHIDVFQLTALNAQDAVDAGATVKTYSEVTAIKTNNRRVRGVRYRDTLTGEEGELACEVVVNAAGPWGALVAALVGIEVNIVCNRGSLVIFNQRITHGTVNRLKVPGDCDLIVPGGPVSILGTTSINVAHPEIMDINPGEVDYMLGLAAVTFPGLHKARIIRAFSGIRPLYSPKAAVAGGGREISRNFVLLDHRAEDELEGFVSILGGKLTTYRLMAQVTTDLVCRKLAVNKECVTHQRVLRPPAKRGSMAEAGQYLPLPALEKASHRLGCNLPLVVDKIRRDPLQAEIICECEFVTRAELELAVEGRITIPARTIGDIGRRTRLGLGTCQGNFCGYKAMLAVYEQGIWRGEQARAELANFLKERWKGQQLVPHGKQNQQLALSRQLYEQTLNCVRP</sequence>
<comment type="similarity">
    <text evidence="2">Belongs to the FAD-dependent glycerol-3-phosphate dehydrogenase family.</text>
</comment>
<proteinExistence type="inferred from homology"/>
<evidence type="ECO:0000259" key="6">
    <source>
        <dbReference type="Pfam" id="PF01266"/>
    </source>
</evidence>
<name>A0A1G9XAQ0_9FIRM</name>
<evidence type="ECO:0000313" key="7">
    <source>
        <dbReference type="EMBL" id="SDM93621.1"/>
    </source>
</evidence>
<dbReference type="STRING" id="146817.SAMN04488502_10934"/>
<dbReference type="SUPFAM" id="SSF51905">
    <property type="entry name" value="FAD/NAD(P)-binding domain"/>
    <property type="match status" value="1"/>
</dbReference>
<dbReference type="CDD" id="cd19946">
    <property type="entry name" value="GlpA-like_Fer2_BFD-like"/>
    <property type="match status" value="1"/>
</dbReference>
<dbReference type="InterPro" id="IPR041854">
    <property type="entry name" value="BFD-like_2Fe2S-bd_dom_sf"/>
</dbReference>
<evidence type="ECO:0000256" key="2">
    <source>
        <dbReference type="ARBA" id="ARBA00007330"/>
    </source>
</evidence>
<dbReference type="Gene3D" id="1.10.10.1100">
    <property type="entry name" value="BFD-like [2Fe-2S]-binding domain"/>
    <property type="match status" value="1"/>
</dbReference>
<dbReference type="InterPro" id="IPR036188">
    <property type="entry name" value="FAD/NAD-bd_sf"/>
</dbReference>
<dbReference type="GO" id="GO:0005886">
    <property type="term" value="C:plasma membrane"/>
    <property type="evidence" value="ECO:0007669"/>
    <property type="project" value="InterPro"/>
</dbReference>
<dbReference type="GO" id="GO:0009331">
    <property type="term" value="C:glycerol-3-phosphate dehydrogenase (FAD) complex"/>
    <property type="evidence" value="ECO:0007669"/>
    <property type="project" value="InterPro"/>
</dbReference>
<gene>
    <name evidence="7" type="ORF">SAMN04488502_10934</name>
</gene>
<dbReference type="UniPathway" id="UPA00618">
    <property type="reaction ID" value="UER00673"/>
</dbReference>
<reference evidence="7 8" key="1">
    <citation type="submission" date="2016-10" db="EMBL/GenBank/DDBJ databases">
        <authorList>
            <person name="de Groot N.N."/>
        </authorList>
    </citation>
    <scope>NUCLEOTIDE SEQUENCE [LARGE SCALE GENOMIC DNA]</scope>
    <source>
        <strain evidence="7 8">DSM 1736</strain>
    </source>
</reference>
<dbReference type="GO" id="GO:0010181">
    <property type="term" value="F:FMN binding"/>
    <property type="evidence" value="ECO:0007669"/>
    <property type="project" value="InterPro"/>
</dbReference>
<keyword evidence="5" id="KW-0560">Oxidoreductase</keyword>
<organism evidence="7 8">
    <name type="scientific">Dendrosporobacter quercicolus</name>
    <dbReference type="NCBI Taxonomy" id="146817"/>
    <lineage>
        <taxon>Bacteria</taxon>
        <taxon>Bacillati</taxon>
        <taxon>Bacillota</taxon>
        <taxon>Negativicutes</taxon>
        <taxon>Selenomonadales</taxon>
        <taxon>Sporomusaceae</taxon>
        <taxon>Dendrosporobacter</taxon>
    </lineage>
</organism>
<dbReference type="Pfam" id="PF01266">
    <property type="entry name" value="DAO"/>
    <property type="match status" value="1"/>
</dbReference>
<keyword evidence="3" id="KW-0285">Flavoprotein</keyword>
<protein>
    <submittedName>
        <fullName evidence="7">Glycerol 3-phosphate dehydrogenase (Quinone) subunit A</fullName>
    </submittedName>
</protein>
<keyword evidence="4" id="KW-0274">FAD</keyword>
<dbReference type="AlphaFoldDB" id="A0A1G9XAQ0"/>